<gene>
    <name evidence="2" type="ORF">BD324DRAFT_260541</name>
</gene>
<protein>
    <submittedName>
        <fullName evidence="2">Uncharacterized protein</fullName>
    </submittedName>
</protein>
<feature type="compositionally biased region" description="Basic and acidic residues" evidence="1">
    <location>
        <begin position="86"/>
        <end position="106"/>
    </location>
</feature>
<dbReference type="AlphaFoldDB" id="A0A1Y1UQ33"/>
<name>A0A1Y1UQ33_9TREE</name>
<keyword evidence="3" id="KW-1185">Reference proteome</keyword>
<dbReference type="EMBL" id="NBSH01000002">
    <property type="protein sequence ID" value="ORX40133.1"/>
    <property type="molecule type" value="Genomic_DNA"/>
</dbReference>
<accession>A0A1Y1UQ33</accession>
<evidence type="ECO:0000313" key="3">
    <source>
        <dbReference type="Proteomes" id="UP000193218"/>
    </source>
</evidence>
<feature type="region of interest" description="Disordered" evidence="1">
    <location>
        <begin position="86"/>
        <end position="109"/>
    </location>
</feature>
<dbReference type="GeneID" id="33554118"/>
<evidence type="ECO:0000313" key="2">
    <source>
        <dbReference type="EMBL" id="ORX40133.1"/>
    </source>
</evidence>
<dbReference type="InParanoid" id="A0A1Y1UQ33"/>
<proteinExistence type="predicted"/>
<evidence type="ECO:0000256" key="1">
    <source>
        <dbReference type="SAM" id="MobiDB-lite"/>
    </source>
</evidence>
<comment type="caution">
    <text evidence="2">The sequence shown here is derived from an EMBL/GenBank/DDBJ whole genome shotgun (WGS) entry which is preliminary data.</text>
</comment>
<dbReference type="RefSeq" id="XP_021873918.1">
    <property type="nucleotide sequence ID" value="XM_022012310.1"/>
</dbReference>
<sequence length="150" mass="16280">MESVPTLCTDRTRYLSRLPSSHGRVYCALCRDMAILIHVLVLPEIDLQFRVRQEPKNIYKLRDGGQWPVFNLSCMSVVIDLISEKGGREGRGGCRSSAEEAGRPRDAATTAGAVAAALRTVSCCKSPPPSSMKTTDCPDCGKAAAVHRSE</sequence>
<dbReference type="Proteomes" id="UP000193218">
    <property type="component" value="Unassembled WGS sequence"/>
</dbReference>
<reference evidence="2 3" key="1">
    <citation type="submission" date="2017-03" db="EMBL/GenBank/DDBJ databases">
        <title>Widespread Adenine N6-methylation of Active Genes in Fungi.</title>
        <authorList>
            <consortium name="DOE Joint Genome Institute"/>
            <person name="Mondo S.J."/>
            <person name="Dannebaum R.O."/>
            <person name="Kuo R.C."/>
            <person name="Louie K.B."/>
            <person name="Bewick A.J."/>
            <person name="Labutti K."/>
            <person name="Haridas S."/>
            <person name="Kuo A."/>
            <person name="Salamov A."/>
            <person name="Ahrendt S.R."/>
            <person name="Lau R."/>
            <person name="Bowen B.P."/>
            <person name="Lipzen A."/>
            <person name="Sullivan W."/>
            <person name="Andreopoulos W.B."/>
            <person name="Clum A."/>
            <person name="Lindquist E."/>
            <person name="Daum C."/>
            <person name="Northen T.R."/>
            <person name="Ramamoorthy G."/>
            <person name="Schmitz R.J."/>
            <person name="Gryganskyi A."/>
            <person name="Culley D."/>
            <person name="Magnuson J."/>
            <person name="James T.Y."/>
            <person name="O'Malley M.A."/>
            <person name="Stajich J.E."/>
            <person name="Spatafora J.W."/>
            <person name="Visel A."/>
            <person name="Grigoriev I.V."/>
        </authorList>
    </citation>
    <scope>NUCLEOTIDE SEQUENCE [LARGE SCALE GENOMIC DNA]</scope>
    <source>
        <strain evidence="2 3">NRRL Y-17943</strain>
    </source>
</reference>
<organism evidence="2 3">
    <name type="scientific">Kockovaella imperatae</name>
    <dbReference type="NCBI Taxonomy" id="4999"/>
    <lineage>
        <taxon>Eukaryota</taxon>
        <taxon>Fungi</taxon>
        <taxon>Dikarya</taxon>
        <taxon>Basidiomycota</taxon>
        <taxon>Agaricomycotina</taxon>
        <taxon>Tremellomycetes</taxon>
        <taxon>Tremellales</taxon>
        <taxon>Cuniculitremaceae</taxon>
        <taxon>Kockovaella</taxon>
    </lineage>
</organism>